<dbReference type="InterPro" id="IPR003313">
    <property type="entry name" value="AraC-bd"/>
</dbReference>
<dbReference type="STRING" id="1526658.BHK69_21820"/>
<dbReference type="Pfam" id="PF12833">
    <property type="entry name" value="HTH_18"/>
    <property type="match status" value="1"/>
</dbReference>
<dbReference type="SUPFAM" id="SSF46689">
    <property type="entry name" value="Homeodomain-like"/>
    <property type="match status" value="2"/>
</dbReference>
<evidence type="ECO:0000256" key="2">
    <source>
        <dbReference type="ARBA" id="ARBA00023125"/>
    </source>
</evidence>
<feature type="domain" description="HTH araC/xylS-type" evidence="4">
    <location>
        <begin position="176"/>
        <end position="273"/>
    </location>
</feature>
<sequence length="276" mass="30184">MARIDTRNSSRYWRDPHVPGLSCLAADFTSHEYAPHSHDAFVVAVTEAGGSEFKSRGSTEEASAATLLVFNPAEPHSGRMGWSKRWRYRGLYLSKPAIEAVGRSLGIGATPYFTANAFKDEALVASFLALHQALDDGRDALEEHELLVSSFGVLFRRHGSGGEPIPAAPRDRELAGLVQALMNERYSEELTLDEMGTVVGLTPFQLIGLFKRATGLTPHAYLTQVRLKAAFRELKAGTPIVEAALAAGFCDQSALNKHFKRCFGITPLQWLRAARG</sequence>
<keyword evidence="6" id="KW-1185">Reference proteome</keyword>
<evidence type="ECO:0000259" key="4">
    <source>
        <dbReference type="PROSITE" id="PS01124"/>
    </source>
</evidence>
<evidence type="ECO:0000313" key="6">
    <source>
        <dbReference type="Proteomes" id="UP000094969"/>
    </source>
</evidence>
<evidence type="ECO:0000256" key="1">
    <source>
        <dbReference type="ARBA" id="ARBA00023015"/>
    </source>
</evidence>
<dbReference type="PROSITE" id="PS01124">
    <property type="entry name" value="HTH_ARAC_FAMILY_2"/>
    <property type="match status" value="1"/>
</dbReference>
<name>A0A1D7UBC9_9HYPH</name>
<keyword evidence="1" id="KW-0805">Transcription regulation</keyword>
<dbReference type="SMART" id="SM00342">
    <property type="entry name" value="HTH_ARAC"/>
    <property type="match status" value="1"/>
</dbReference>
<dbReference type="InterPro" id="IPR018060">
    <property type="entry name" value="HTH_AraC"/>
</dbReference>
<accession>A0A1D7UBC9</accession>
<dbReference type="OrthoDB" id="110167at2"/>
<keyword evidence="2" id="KW-0238">DNA-binding</keyword>
<dbReference type="RefSeq" id="WP_069693871.1">
    <property type="nucleotide sequence ID" value="NZ_CP017147.1"/>
</dbReference>
<dbReference type="GO" id="GO:0043565">
    <property type="term" value="F:sequence-specific DNA binding"/>
    <property type="evidence" value="ECO:0007669"/>
    <property type="project" value="InterPro"/>
</dbReference>
<keyword evidence="3" id="KW-0804">Transcription</keyword>
<dbReference type="GO" id="GO:0003700">
    <property type="term" value="F:DNA-binding transcription factor activity"/>
    <property type="evidence" value="ECO:0007669"/>
    <property type="project" value="InterPro"/>
</dbReference>
<dbReference type="PANTHER" id="PTHR46796:SF2">
    <property type="entry name" value="TRANSCRIPTIONAL REGULATORY PROTEIN"/>
    <property type="match status" value="1"/>
</dbReference>
<dbReference type="Gene3D" id="1.10.10.60">
    <property type="entry name" value="Homeodomain-like"/>
    <property type="match status" value="1"/>
</dbReference>
<dbReference type="EMBL" id="CP017147">
    <property type="protein sequence ID" value="AOO84685.1"/>
    <property type="molecule type" value="Genomic_DNA"/>
</dbReference>
<dbReference type="InterPro" id="IPR050204">
    <property type="entry name" value="AraC_XylS_family_regulators"/>
</dbReference>
<evidence type="ECO:0000256" key="3">
    <source>
        <dbReference type="ARBA" id="ARBA00023163"/>
    </source>
</evidence>
<dbReference type="InterPro" id="IPR037923">
    <property type="entry name" value="HTH-like"/>
</dbReference>
<gene>
    <name evidence="5" type="ORF">BHK69_21820</name>
</gene>
<evidence type="ECO:0000313" key="5">
    <source>
        <dbReference type="EMBL" id="AOO84685.1"/>
    </source>
</evidence>
<dbReference type="Proteomes" id="UP000094969">
    <property type="component" value="Chromosome"/>
</dbReference>
<dbReference type="PANTHER" id="PTHR46796">
    <property type="entry name" value="HTH-TYPE TRANSCRIPTIONAL ACTIVATOR RHAS-RELATED"/>
    <property type="match status" value="1"/>
</dbReference>
<dbReference type="InterPro" id="IPR009057">
    <property type="entry name" value="Homeodomain-like_sf"/>
</dbReference>
<dbReference type="Pfam" id="PF02311">
    <property type="entry name" value="AraC_binding"/>
    <property type="match status" value="1"/>
</dbReference>
<dbReference type="SUPFAM" id="SSF51215">
    <property type="entry name" value="Regulatory protein AraC"/>
    <property type="match status" value="1"/>
</dbReference>
<dbReference type="KEGG" id="bvv:BHK69_21820"/>
<reference evidence="5 6" key="1">
    <citation type="journal article" date="2015" name="Antonie Van Leeuwenhoek">
        <title>Bosea vaviloviae sp. nov., a new species of slow-growing rhizobia isolated from nodules of the relict species Vavilovia formosa (Stev.) Fed.</title>
        <authorList>
            <person name="Safronova V.I."/>
            <person name="Kuznetsova I.G."/>
            <person name="Sazanova A.L."/>
            <person name="Kimeklis A.K."/>
            <person name="Belimov A.A."/>
            <person name="Andronov E.E."/>
            <person name="Pinaev A.G."/>
            <person name="Chizhevskaya E.P."/>
            <person name="Pukhaev A.R."/>
            <person name="Popov K.P."/>
            <person name="Willems A."/>
            <person name="Tikhonovich I.A."/>
        </authorList>
    </citation>
    <scope>NUCLEOTIDE SEQUENCE [LARGE SCALE GENOMIC DNA]</scope>
    <source>
        <strain evidence="5 6">Vaf18</strain>
    </source>
</reference>
<organism evidence="5 6">
    <name type="scientific">Bosea vaviloviae</name>
    <dbReference type="NCBI Taxonomy" id="1526658"/>
    <lineage>
        <taxon>Bacteria</taxon>
        <taxon>Pseudomonadati</taxon>
        <taxon>Pseudomonadota</taxon>
        <taxon>Alphaproteobacteria</taxon>
        <taxon>Hyphomicrobiales</taxon>
        <taxon>Boseaceae</taxon>
        <taxon>Bosea</taxon>
    </lineage>
</organism>
<protein>
    <submittedName>
        <fullName evidence="5">AraC family transcriptional regulator</fullName>
    </submittedName>
</protein>
<dbReference type="AlphaFoldDB" id="A0A1D7UBC9"/>
<proteinExistence type="predicted"/>